<feature type="region of interest" description="Disordered" evidence="7">
    <location>
        <begin position="445"/>
        <end position="517"/>
    </location>
</feature>
<keyword evidence="10" id="KW-1185">Reference proteome</keyword>
<dbReference type="RefSeq" id="XP_040959812.1">
    <property type="nucleotide sequence ID" value="XM_041103878.1"/>
</dbReference>
<feature type="transmembrane region" description="Helical" evidence="8">
    <location>
        <begin position="277"/>
        <end position="295"/>
    </location>
</feature>
<dbReference type="GeneID" id="107904463"/>
<feature type="transmembrane region" description="Helical" evidence="8">
    <location>
        <begin position="316"/>
        <end position="338"/>
    </location>
</feature>
<feature type="transmembrane region" description="Helical" evidence="8">
    <location>
        <begin position="594"/>
        <end position="615"/>
    </location>
</feature>
<accession>A0ABM3AYE8</accession>
<comment type="similarity">
    <text evidence="2">Belongs to the OXA1/ALB3/YidC (TC 2.A.9.2) family.</text>
</comment>
<evidence type="ECO:0000256" key="2">
    <source>
        <dbReference type="ARBA" id="ARBA00010583"/>
    </source>
</evidence>
<evidence type="ECO:0000256" key="1">
    <source>
        <dbReference type="ARBA" id="ARBA00004141"/>
    </source>
</evidence>
<evidence type="ECO:0000313" key="10">
    <source>
        <dbReference type="Proteomes" id="UP000818029"/>
    </source>
</evidence>
<evidence type="ECO:0000256" key="4">
    <source>
        <dbReference type="ARBA" id="ARBA00022989"/>
    </source>
</evidence>
<evidence type="ECO:0000256" key="7">
    <source>
        <dbReference type="SAM" id="MobiDB-lite"/>
    </source>
</evidence>
<dbReference type="PANTHER" id="PTHR12428:SF34">
    <property type="entry name" value="MITOCHONDRIAL INNER MEMBRANE PROTEIN OXA1-LIKE"/>
    <property type="match status" value="1"/>
</dbReference>
<dbReference type="Pfam" id="PF02096">
    <property type="entry name" value="60KD_IMP"/>
    <property type="match status" value="2"/>
</dbReference>
<dbReference type="CDD" id="cd20069">
    <property type="entry name" value="5TM_Oxa1-like"/>
    <property type="match status" value="2"/>
</dbReference>
<comment type="subcellular location">
    <subcellularLocation>
        <location evidence="1 6">Membrane</location>
        <topology evidence="1 6">Multi-pass membrane protein</topology>
    </subcellularLocation>
</comment>
<dbReference type="InterPro" id="IPR028055">
    <property type="entry name" value="YidC/Oxa/ALB_C"/>
</dbReference>
<keyword evidence="3 6" id="KW-0812">Transmembrane</keyword>
<sequence length="803" mass="89253">MAFRCSICNRVTIMARRYQPLFAYVLHEDDRKIQPSNEFQSHQKPGDFVQQRYFGTGFSNSSSGFGVLFQDRKCSQLAFLPSSGMSFYRLMSTTGSDKPDKFELIGDVADVLKDTAVEAVASQAPAVNEVAIAAADCWLPVASLQYVIDAIHSFTGLNWWASIAVATLLIRGATLPLLINQLKATTKMILMRPRLEEIRERMASKDGDSPSMVEGQNEMKKLFKEYGVTPFTPLKGLFIQGPIFISFYLAITMMAEKMPSFKCGGAYWFTDLTTPDSLYLFPVLTALTFFITVEGNMQEGMEGNPAAATMKNVSRVLAVLTVPFTMNFPKAIFCYWITSNLFSLSYGLVTSKPLSLAVLKAPRVKKALGIPEIPDQPAATASRPSIDLYSALKQTLQQARTAAEESASVSAAPTKVLNRSTPSSAVNQRIKHLGHVWFAVLLQKSGDPPTESNRSDRENKKKKVDWLRRESKEWQREKEKEGANWQKRGVMEWEQRNKGRKSDEGTEEKKGSGEEDINHRLPTFSMKRNICNEATPGGNVEVVGKQGLVPLSSVFMFFFLNRLISSFIQDVNSLSVVEVQNEIKKLFKEFGSTLFTPLIGVFIRWSIFISSYLAITTMAKKMPSFKCCGAYWLTDLTTPDSLYVFPILTALKFLITVECNMQDGMEGKPAAATKKIVSSVLAVLTVPFTMNFPKAIFCYWITSNLFSISYGLVLKAPGVKKALGIPKIPDQPAATARRPSINLYSVLKKTLQQARTAAEEESASVSAAPTKVSNRSTPSSSAINQRIKHLEKQVKGKNNNKKR</sequence>
<evidence type="ECO:0000256" key="6">
    <source>
        <dbReference type="RuleBase" id="RU003945"/>
    </source>
</evidence>
<proteinExistence type="inferred from homology"/>
<feature type="region of interest" description="Disordered" evidence="7">
    <location>
        <begin position="758"/>
        <end position="803"/>
    </location>
</feature>
<dbReference type="InterPro" id="IPR001708">
    <property type="entry name" value="YidC/ALB3/OXA1/COX18"/>
</dbReference>
<dbReference type="PANTHER" id="PTHR12428">
    <property type="entry name" value="OXA1"/>
    <property type="match status" value="1"/>
</dbReference>
<feature type="compositionally biased region" description="Basic and acidic residues" evidence="7">
    <location>
        <begin position="489"/>
        <end position="517"/>
    </location>
</feature>
<feature type="compositionally biased region" description="Polar residues" evidence="7">
    <location>
        <begin position="771"/>
        <end position="784"/>
    </location>
</feature>
<evidence type="ECO:0000313" key="11">
    <source>
        <dbReference type="RefSeq" id="XP_040959812.1"/>
    </source>
</evidence>
<feature type="compositionally biased region" description="Basic and acidic residues" evidence="7">
    <location>
        <begin position="453"/>
        <end position="482"/>
    </location>
</feature>
<feature type="domain" description="Membrane insertase YidC/Oxa/ALB C-terminal" evidence="9">
    <location>
        <begin position="159"/>
        <end position="348"/>
    </location>
</feature>
<feature type="transmembrane region" description="Helical" evidence="8">
    <location>
        <begin position="159"/>
        <end position="179"/>
    </location>
</feature>
<feature type="region of interest" description="Disordered" evidence="7">
    <location>
        <begin position="404"/>
        <end position="424"/>
    </location>
</feature>
<organism evidence="10 11">
    <name type="scientific">Gossypium hirsutum</name>
    <name type="common">Upland cotton</name>
    <name type="synonym">Gossypium mexicanum</name>
    <dbReference type="NCBI Taxonomy" id="3635"/>
    <lineage>
        <taxon>Eukaryota</taxon>
        <taxon>Viridiplantae</taxon>
        <taxon>Streptophyta</taxon>
        <taxon>Embryophyta</taxon>
        <taxon>Tracheophyta</taxon>
        <taxon>Spermatophyta</taxon>
        <taxon>Magnoliopsida</taxon>
        <taxon>eudicotyledons</taxon>
        <taxon>Gunneridae</taxon>
        <taxon>Pentapetalae</taxon>
        <taxon>rosids</taxon>
        <taxon>malvids</taxon>
        <taxon>Malvales</taxon>
        <taxon>Malvaceae</taxon>
        <taxon>Malvoideae</taxon>
        <taxon>Gossypium</taxon>
    </lineage>
</organism>
<dbReference type="Proteomes" id="UP000818029">
    <property type="component" value="Chromosome D11"/>
</dbReference>
<reference evidence="11" key="2">
    <citation type="submission" date="2025-08" db="UniProtKB">
        <authorList>
            <consortium name="RefSeq"/>
        </authorList>
    </citation>
    <scope>IDENTIFICATION</scope>
</reference>
<reference evidence="10" key="1">
    <citation type="journal article" date="2020" name="Nat. Genet.">
        <title>Genomic diversifications of five Gossypium allopolyploid species and their impact on cotton improvement.</title>
        <authorList>
            <person name="Chen Z.J."/>
            <person name="Sreedasyam A."/>
            <person name="Ando A."/>
            <person name="Song Q."/>
            <person name="De Santiago L.M."/>
            <person name="Hulse-Kemp A.M."/>
            <person name="Ding M."/>
            <person name="Ye W."/>
            <person name="Kirkbride R.C."/>
            <person name="Jenkins J."/>
            <person name="Plott C."/>
            <person name="Lovell J."/>
            <person name="Lin Y.M."/>
            <person name="Vaughn R."/>
            <person name="Liu B."/>
            <person name="Simpson S."/>
            <person name="Scheffler B.E."/>
            <person name="Wen L."/>
            <person name="Saski C.A."/>
            <person name="Grover C.E."/>
            <person name="Hu G."/>
            <person name="Conover J.L."/>
            <person name="Carlson J.W."/>
            <person name="Shu S."/>
            <person name="Boston L.B."/>
            <person name="Williams M."/>
            <person name="Peterson D.G."/>
            <person name="McGee K."/>
            <person name="Jones D.C."/>
            <person name="Wendel J.F."/>
            <person name="Stelly D.M."/>
            <person name="Grimwood J."/>
            <person name="Schmutz J."/>
        </authorList>
    </citation>
    <scope>NUCLEOTIDE SEQUENCE [LARGE SCALE GENOMIC DNA]</scope>
    <source>
        <strain evidence="10">cv. TM-1</strain>
    </source>
</reference>
<name>A0ABM3AYE8_GOSHI</name>
<evidence type="ECO:0000259" key="9">
    <source>
        <dbReference type="Pfam" id="PF02096"/>
    </source>
</evidence>
<evidence type="ECO:0000256" key="8">
    <source>
        <dbReference type="SAM" id="Phobius"/>
    </source>
</evidence>
<feature type="domain" description="Membrane insertase YidC/Oxa/ALB C-terminal" evidence="9">
    <location>
        <begin position="578"/>
        <end position="713"/>
    </location>
</feature>
<feature type="transmembrane region" description="Helical" evidence="8">
    <location>
        <begin position="228"/>
        <end position="251"/>
    </location>
</feature>
<dbReference type="NCBIfam" id="TIGR03592">
    <property type="entry name" value="yidC_oxa1_cterm"/>
    <property type="match status" value="1"/>
</dbReference>
<keyword evidence="5 8" id="KW-0472">Membrane</keyword>
<evidence type="ECO:0000256" key="5">
    <source>
        <dbReference type="ARBA" id="ARBA00023136"/>
    </source>
</evidence>
<protein>
    <submittedName>
        <fullName evidence="11">Mitochondrial inner membrane protein OXA1</fullName>
    </submittedName>
</protein>
<evidence type="ECO:0000256" key="3">
    <source>
        <dbReference type="ARBA" id="ARBA00022692"/>
    </source>
</evidence>
<keyword evidence="4 8" id="KW-1133">Transmembrane helix</keyword>
<comment type="similarity">
    <text evidence="6">Belongs to the OXA1/ALB3/YidC family.</text>
</comment>
<gene>
    <name evidence="11" type="primary">LOC107904463</name>
</gene>